<dbReference type="EC" id="2.3.2.27" evidence="4"/>
<dbReference type="PROSITE" id="PS50089">
    <property type="entry name" value="ZF_RING_2"/>
    <property type="match status" value="1"/>
</dbReference>
<dbReference type="Gene3D" id="1.10.533.10">
    <property type="entry name" value="Death Domain, Fas"/>
    <property type="match status" value="1"/>
</dbReference>
<dbReference type="InterPro" id="IPR011029">
    <property type="entry name" value="DEATH-like_dom_sf"/>
</dbReference>
<dbReference type="InterPro" id="IPR056872">
    <property type="entry name" value="TTC3/DZIP3-like_helical"/>
</dbReference>
<feature type="region of interest" description="Disordered" evidence="12">
    <location>
        <begin position="867"/>
        <end position="887"/>
    </location>
</feature>
<dbReference type="SMART" id="SM00184">
    <property type="entry name" value="RING"/>
    <property type="match status" value="1"/>
</dbReference>
<evidence type="ECO:0000313" key="15">
    <source>
        <dbReference type="Proteomes" id="UP000618051"/>
    </source>
</evidence>
<dbReference type="InterPro" id="IPR001841">
    <property type="entry name" value="Znf_RING"/>
</dbReference>
<dbReference type="Proteomes" id="UP000618051">
    <property type="component" value="Unassembled WGS sequence"/>
</dbReference>
<evidence type="ECO:0000256" key="11">
    <source>
        <dbReference type="SAM" id="Coils"/>
    </source>
</evidence>
<feature type="coiled-coil region" evidence="11">
    <location>
        <begin position="1113"/>
        <end position="1200"/>
    </location>
</feature>
<keyword evidence="11" id="KW-0175">Coiled coil</keyword>
<dbReference type="GO" id="GO:0005737">
    <property type="term" value="C:cytoplasm"/>
    <property type="evidence" value="ECO:0007669"/>
    <property type="project" value="UniProtKB-SubCell"/>
</dbReference>
<sequence length="1846" mass="206691">LPVEKLREYCNVIKIRIFWSLLFIRESTSFMGEYGHHEEISKSHGFFHLAEALEWVRCVGDAKILQDLEQLGDRGRIKLAMLFSEWRIYITRVVLEGADLVEELNALTCESSRKGHHHFCKALALLGLAELALEANERAQELCRDCPEGLRELLQQNEKLKQTLQETQDTKHKQKARKPLLEKSEGDGSGVAEPQGTEGKVSTLEQPPNQSQQNKRKPKTKTCETYEKMRDHVDLKRESKAMEEKSFCAVPQVDFNTLPEDVKCLARDGCRALLEQQCHGAERAFSQLLSILYTSGFSGVLPRRWECVLSVPNSRFAHALDQFLSAKLMIDFKIVPGVLTWPGTTQVIEETRIENLQMALRNCIEECKFPPEPDAVCRYQQCHGYSKIQIYFTDPDFKDFLKEMCFTPDCKGLISKIVIFSSSGLVKCEFEQKIPKLKEPPRACIKQKCSSLRKIKIKQEKKLRRKRGREEARNSARKKAEENQEGNEESQYSYGQDLYAGDQVLQHIQRNSQQIKAAVPDTAQLLKELLEWGVISQEDFTSYSQINGTSQEVLEQLMSSLIQEESRVQSRGFLHVLSQLPEVDPKVHKWLQHLDNLGLTATKNFILQYGQVLQELDLSILTPLWNQKYGSKFDYVAADGEKQEICDYFLTPPLEKSRCFIWLLEENREHFPGLHQALDEFFDKMDDPTIILKKQGNENLSNNEIKVKNKNRKKNLKDSKSILVLSSGVSTAPREEEKIFIEENNLYRDFPNEPFVIPEYLREQVEEFEALYSDSNSNNYQINNNNNADPICENLYDYFSQILEAHGPLEMNNKLLVGEYENFPEETRKVVEDAGGLEPFLLKSHRFIMVDNLLGLRKHLVLFEGNPSRNEAGNKKENEEFQGNSSHSKLPLNPYAQEFKPLKSYLLSAPPDLSDYETPPYLPCSFPASCPAGNALENEDVDAMENQAPIPGVLLKAFEPAGPALFLPQSSWGYQYGILPLPAALAQPGFIYADPAARQDNQESAIPGGKYSPEGFVPGEMQECQGLCLENRDKEDSALPSASDGAEGGVKKGKGKRNKAGMKSNPHTRMVNQEVADRETNTLPFHPFENQQGDILRMGKEHQVSQNELDWFHQDSETQMKKWQQEKKENRENLKALRGTAKKHSDTNERYLKAINDKEKQYNECLNTFLETSNKFANEKGKLEELIKKSQDDSQECEKRAVKAEISVLQTWKETEIWKLKGTIAKAEGNLRMLKALSSSSASASPVLKSQIDSWEIFTSNVKKQLEKVEAEYEEKIELVKNGARDCVSKVEIVDFPCPQALVTIPGRSPMCDPAIVTYSSASAHPSALPAFLSSDGKAPAQPPLQAQTGAKPAPVTSEAFSAAGKTHPKAPEGSHSSKLSPSCPSGISGSNSQHVQPNQTHQDPSALQQRPFGILNNKKLPERIAKIFAQLQSIFPNYSSLDLLAFIKDVQRRNGNTVADLSPDEILSQVMELILDQQPKAAPPAGRAVPAPAPAAARSKEVPVERITPGSPRAAPTPKTSSSKNPSQPNLQPWGNAGATAKAKWKKQDNGASSEDPCTICHDELSKDCCELECGHHFHRECIRTWLKQHSSTCPICRVHALLPEDFPELPAWNNGQSTFNTDKFVPNSQKVLIFTLPLSIIYIEPASTPHGKLMENPQVVAVSLKQHQNPQPVCVGKDLPEKKLGMVLLKAAGLGKPERQSLGQVNREVKAQEVPTGRRNGCSHPAELQGEVLCDEMVVVQKDHDAFSRRVGNKNEKKWKEGFSLSEMQQDSGSGKHRDILSSSCSTAAFIPSPAHLEGMKESASPLTHFEVGCFQGGAGEEPGEHHVDGDGEAPADIAVGDLD</sequence>
<feature type="compositionally biased region" description="Polar residues" evidence="12">
    <location>
        <begin position="203"/>
        <end position="213"/>
    </location>
</feature>
<feature type="compositionally biased region" description="Low complexity" evidence="12">
    <location>
        <begin position="1480"/>
        <end position="1498"/>
    </location>
</feature>
<dbReference type="GO" id="GO:0061630">
    <property type="term" value="F:ubiquitin protein ligase activity"/>
    <property type="evidence" value="ECO:0007669"/>
    <property type="project" value="UniProtKB-EC"/>
</dbReference>
<keyword evidence="15" id="KW-1185">Reference proteome</keyword>
<dbReference type="InterPro" id="IPR013083">
    <property type="entry name" value="Znf_RING/FYVE/PHD"/>
</dbReference>
<evidence type="ECO:0000256" key="3">
    <source>
        <dbReference type="ARBA" id="ARBA00004906"/>
    </source>
</evidence>
<evidence type="ECO:0000256" key="2">
    <source>
        <dbReference type="ARBA" id="ARBA00004496"/>
    </source>
</evidence>
<feature type="domain" description="RING-type" evidence="13">
    <location>
        <begin position="1559"/>
        <end position="1599"/>
    </location>
</feature>
<keyword evidence="5" id="KW-0963">Cytoplasm</keyword>
<feature type="compositionally biased region" description="Basic residues" evidence="12">
    <location>
        <begin position="1051"/>
        <end position="1060"/>
    </location>
</feature>
<evidence type="ECO:0000256" key="8">
    <source>
        <dbReference type="ARBA" id="ARBA00022771"/>
    </source>
</evidence>
<evidence type="ECO:0000256" key="1">
    <source>
        <dbReference type="ARBA" id="ARBA00000900"/>
    </source>
</evidence>
<dbReference type="GO" id="GO:0008270">
    <property type="term" value="F:zinc ion binding"/>
    <property type="evidence" value="ECO:0007669"/>
    <property type="project" value="UniProtKB-KW"/>
</dbReference>
<dbReference type="Pfam" id="PF24905">
    <property type="entry name" value="TTC3_9th"/>
    <property type="match status" value="1"/>
</dbReference>
<feature type="region of interest" description="Disordered" evidence="12">
    <location>
        <begin position="1035"/>
        <end position="1065"/>
    </location>
</feature>
<comment type="catalytic activity">
    <reaction evidence="1">
        <text>S-ubiquitinyl-[E2 ubiquitin-conjugating enzyme]-L-cysteine + [acceptor protein]-L-lysine = [E2 ubiquitin-conjugating enzyme]-L-cysteine + N(6)-ubiquitinyl-[acceptor protein]-L-lysine.</text>
        <dbReference type="EC" id="2.3.2.27"/>
    </reaction>
</comment>
<name>A0ABF7SRG6_9PASS</name>
<dbReference type="CDD" id="cd16481">
    <property type="entry name" value="RING-H2_TTC3"/>
    <property type="match status" value="1"/>
</dbReference>
<dbReference type="EMBL" id="JADDUC020000002">
    <property type="protein sequence ID" value="KAI1241451.1"/>
    <property type="molecule type" value="Genomic_DNA"/>
</dbReference>
<dbReference type="InterPro" id="IPR056871">
    <property type="entry name" value="WH_TTC3"/>
</dbReference>
<keyword evidence="6" id="KW-0808">Transferase</keyword>
<evidence type="ECO:0000256" key="9">
    <source>
        <dbReference type="ARBA" id="ARBA00022833"/>
    </source>
</evidence>
<dbReference type="PANTHER" id="PTHR17550:SF4">
    <property type="entry name" value="E3 UBIQUITIN-PROTEIN LIGASE TTC3"/>
    <property type="match status" value="1"/>
</dbReference>
<dbReference type="InterPro" id="IPR056870">
    <property type="entry name" value="TTC3/DZIP3/RBM44-like_helical"/>
</dbReference>
<gene>
    <name evidence="14" type="ORF">IHE44_0004924</name>
</gene>
<dbReference type="SUPFAM" id="SSF57850">
    <property type="entry name" value="RING/U-box"/>
    <property type="match status" value="1"/>
</dbReference>
<feature type="non-terminal residue" evidence="14">
    <location>
        <position position="1"/>
    </location>
</feature>
<evidence type="ECO:0000256" key="4">
    <source>
        <dbReference type="ARBA" id="ARBA00012483"/>
    </source>
</evidence>
<evidence type="ECO:0000259" key="13">
    <source>
        <dbReference type="PROSITE" id="PS50089"/>
    </source>
</evidence>
<evidence type="ECO:0000256" key="7">
    <source>
        <dbReference type="ARBA" id="ARBA00022723"/>
    </source>
</evidence>
<dbReference type="InterPro" id="IPR043866">
    <property type="entry name" value="TTC3/DZIP3_dom"/>
</dbReference>
<feature type="region of interest" description="Disordered" evidence="12">
    <location>
        <begin position="460"/>
        <end position="492"/>
    </location>
</feature>
<comment type="subcellular location">
    <subcellularLocation>
        <location evidence="2">Cytoplasm</location>
    </subcellularLocation>
</comment>
<organism evidence="14 15">
    <name type="scientific">Lamprotornis superbus</name>
    <dbReference type="NCBI Taxonomy" id="245042"/>
    <lineage>
        <taxon>Eukaryota</taxon>
        <taxon>Metazoa</taxon>
        <taxon>Chordata</taxon>
        <taxon>Craniata</taxon>
        <taxon>Vertebrata</taxon>
        <taxon>Euteleostomi</taxon>
        <taxon>Archelosauria</taxon>
        <taxon>Archosauria</taxon>
        <taxon>Dinosauria</taxon>
        <taxon>Saurischia</taxon>
        <taxon>Theropoda</taxon>
        <taxon>Coelurosauria</taxon>
        <taxon>Aves</taxon>
        <taxon>Neognathae</taxon>
        <taxon>Neoaves</taxon>
        <taxon>Telluraves</taxon>
        <taxon>Australaves</taxon>
        <taxon>Passeriformes</taxon>
        <taxon>Sturnidae</taxon>
        <taxon>Lamprotornis</taxon>
    </lineage>
</organism>
<feature type="compositionally biased region" description="Low complexity" evidence="12">
    <location>
        <begin position="1517"/>
        <end position="1531"/>
    </location>
</feature>
<feature type="non-terminal residue" evidence="14">
    <location>
        <position position="1846"/>
    </location>
</feature>
<dbReference type="Pfam" id="PF24812">
    <property type="entry name" value="WHD_TTC3"/>
    <property type="match status" value="1"/>
</dbReference>
<evidence type="ECO:0000256" key="5">
    <source>
        <dbReference type="ARBA" id="ARBA00022490"/>
    </source>
</evidence>
<accession>A0ABF7SRG6</accession>
<feature type="region of interest" description="Disordered" evidence="12">
    <location>
        <begin position="1819"/>
        <end position="1846"/>
    </location>
</feature>
<feature type="compositionally biased region" description="Basic and acidic residues" evidence="12">
    <location>
        <begin position="468"/>
        <end position="482"/>
    </location>
</feature>
<dbReference type="Pfam" id="PF24525">
    <property type="entry name" value="TTC3"/>
    <property type="match status" value="1"/>
</dbReference>
<evidence type="ECO:0000256" key="10">
    <source>
        <dbReference type="PROSITE-ProRule" id="PRU00175"/>
    </source>
</evidence>
<evidence type="ECO:0000256" key="6">
    <source>
        <dbReference type="ARBA" id="ARBA00022679"/>
    </source>
</evidence>
<keyword evidence="9" id="KW-0862">Zinc</keyword>
<keyword evidence="8 10" id="KW-0863">Zinc-finger</keyword>
<dbReference type="PANTHER" id="PTHR17550">
    <property type="entry name" value="E3 UBIQUITIN-PROTEIN LIGASE TTC3"/>
    <property type="match status" value="1"/>
</dbReference>
<feature type="region of interest" description="Disordered" evidence="12">
    <location>
        <begin position="1480"/>
        <end position="1557"/>
    </location>
</feature>
<feature type="region of interest" description="Disordered" evidence="12">
    <location>
        <begin position="1331"/>
        <end position="1411"/>
    </location>
</feature>
<keyword evidence="7" id="KW-0479">Metal-binding</keyword>
<comment type="caution">
    <text evidence="14">The sequence shown here is derived from an EMBL/GenBank/DDBJ whole genome shotgun (WGS) entry which is preliminary data.</text>
</comment>
<reference evidence="14 15" key="1">
    <citation type="journal article" date="2021" name="J. Hered.">
        <title>Feather Gene Expression Elucidates the Developmental Basis of Plumage Iridescence in African Starlings.</title>
        <authorList>
            <person name="Rubenstein D.R."/>
            <person name="Corvelo A."/>
            <person name="MacManes M.D."/>
            <person name="Maia R."/>
            <person name="Narzisi G."/>
            <person name="Rousaki A."/>
            <person name="Vandenabeele P."/>
            <person name="Shawkey M.D."/>
            <person name="Solomon J."/>
        </authorList>
    </citation>
    <scope>NUCLEOTIDE SEQUENCE [LARGE SCALE GENOMIC DNA]</scope>
    <source>
        <strain evidence="14">SS15</strain>
    </source>
</reference>
<feature type="compositionally biased region" description="Polar residues" evidence="12">
    <location>
        <begin position="1390"/>
        <end position="1409"/>
    </location>
</feature>
<feature type="region of interest" description="Disordered" evidence="12">
    <location>
        <begin position="164"/>
        <end position="225"/>
    </location>
</feature>
<comment type="pathway">
    <text evidence="3">Protein modification; protein ubiquitination.</text>
</comment>
<dbReference type="Pfam" id="PF19179">
    <property type="entry name" value="TTC3_DZIP3_dom"/>
    <property type="match status" value="1"/>
</dbReference>
<feature type="compositionally biased region" description="Low complexity" evidence="12">
    <location>
        <begin position="1375"/>
        <end position="1389"/>
    </location>
</feature>
<protein>
    <recommendedName>
        <fullName evidence="4">RING-type E3 ubiquitin transferase</fullName>
        <ecNumber evidence="4">2.3.2.27</ecNumber>
    </recommendedName>
</protein>
<evidence type="ECO:0000256" key="12">
    <source>
        <dbReference type="SAM" id="MobiDB-lite"/>
    </source>
</evidence>
<evidence type="ECO:0000313" key="14">
    <source>
        <dbReference type="EMBL" id="KAI1241451.1"/>
    </source>
</evidence>
<dbReference type="Pfam" id="PF13639">
    <property type="entry name" value="zf-RING_2"/>
    <property type="match status" value="1"/>
</dbReference>
<dbReference type="Gene3D" id="3.30.40.10">
    <property type="entry name" value="Zinc/RING finger domain, C3HC4 (zinc finger)"/>
    <property type="match status" value="1"/>
</dbReference>
<proteinExistence type="predicted"/>